<keyword evidence="3" id="KW-1185">Reference proteome</keyword>
<evidence type="ECO:0000313" key="2">
    <source>
        <dbReference type="EMBL" id="OAA75444.1"/>
    </source>
</evidence>
<dbReference type="EMBL" id="AZHF01000005">
    <property type="protein sequence ID" value="OAA75444.1"/>
    <property type="molecule type" value="Genomic_DNA"/>
</dbReference>
<feature type="region of interest" description="Disordered" evidence="1">
    <location>
        <begin position="439"/>
        <end position="462"/>
    </location>
</feature>
<dbReference type="STRING" id="1081108.A0A168FP61"/>
<feature type="compositionally biased region" description="Polar residues" evidence="1">
    <location>
        <begin position="1"/>
        <end position="13"/>
    </location>
</feature>
<sequence length="528" mass="58813">MSSTFSSSPTDGTQEPPDFIDSRNPSRQTSYHEGDVPTFPSPSYIWPPLLPGSTFPIPHVQSLESLQTLMSNTSPIQYYAAYPPPLLPSDQADSFAVCQQAGAWTTYTPDTASVDMYQDLHARIQRTDSTLSAEALGRNPRSSFPIDLRSKSPLKGDSDRASRSRSIVGVVTPPTDAGVKRLRKARRRNSTPLASSGAGTKVLPEAQGRGRRHSPAKEEAVSNDELSSEDEDSRHRPKNAGKEPTFACPFYRRWPTRHIECMSRKLTRIQDVKQHIYRRHSKPQFYCPTCAQVFASPDPRDDHIRQASCSPATASSKRGSDGISAQIQDSLKNRFSRRLNPVEQWYSIWELIFPGVEPPQNAHVGSKVTEMLGMLRDFWKNEGHRIIPGLVRPSSTQPLAEADIQSLMTQMLDKVQDHFQDEPREAEAMYADGTDSLADQMMDRSPVSGKSGAFAEDDGASYEPSSPISAWDMVHYSANGSPTINIRGRIVEPPLELGSSGMPVEQHYTEQQSWMNHPMTDPLVNRFQ</sequence>
<feature type="compositionally biased region" description="Basic and acidic residues" evidence="1">
    <location>
        <begin position="148"/>
        <end position="162"/>
    </location>
</feature>
<feature type="region of interest" description="Disordered" evidence="1">
    <location>
        <begin position="1"/>
        <end position="37"/>
    </location>
</feature>
<dbReference type="OrthoDB" id="3521097at2759"/>
<reference evidence="2 3" key="1">
    <citation type="journal article" date="2016" name="Genome Biol. Evol.">
        <title>Divergent and convergent evolution of fungal pathogenicity.</title>
        <authorList>
            <person name="Shang Y."/>
            <person name="Xiao G."/>
            <person name="Zheng P."/>
            <person name="Cen K."/>
            <person name="Zhan S."/>
            <person name="Wang C."/>
        </authorList>
    </citation>
    <scope>NUCLEOTIDE SEQUENCE [LARGE SCALE GENOMIC DNA]</scope>
    <source>
        <strain evidence="2 3">RCEF 1005</strain>
    </source>
</reference>
<protein>
    <recommendedName>
        <fullName evidence="4">C2H2-type domain-containing protein</fullName>
    </recommendedName>
</protein>
<dbReference type="PANTHER" id="PTHR38166:SF1">
    <property type="entry name" value="C2H2-TYPE DOMAIN-CONTAINING PROTEIN"/>
    <property type="match status" value="1"/>
</dbReference>
<evidence type="ECO:0000313" key="3">
    <source>
        <dbReference type="Proteomes" id="UP000076881"/>
    </source>
</evidence>
<feature type="compositionally biased region" description="Basic residues" evidence="1">
    <location>
        <begin position="180"/>
        <end position="189"/>
    </location>
</feature>
<name>A0A168FP61_CORDF</name>
<gene>
    <name evidence="2" type="ORF">LEL_07432</name>
</gene>
<dbReference type="PANTHER" id="PTHR38166">
    <property type="entry name" value="C2H2-TYPE DOMAIN-CONTAINING PROTEIN-RELATED"/>
    <property type="match status" value="1"/>
</dbReference>
<evidence type="ECO:0008006" key="4">
    <source>
        <dbReference type="Google" id="ProtNLM"/>
    </source>
</evidence>
<dbReference type="AlphaFoldDB" id="A0A168FP61"/>
<dbReference type="Proteomes" id="UP000076881">
    <property type="component" value="Unassembled WGS sequence"/>
</dbReference>
<proteinExistence type="predicted"/>
<feature type="region of interest" description="Disordered" evidence="1">
    <location>
        <begin position="131"/>
        <end position="246"/>
    </location>
</feature>
<evidence type="ECO:0000256" key="1">
    <source>
        <dbReference type="SAM" id="MobiDB-lite"/>
    </source>
</evidence>
<organism evidence="2 3">
    <name type="scientific">Akanthomyces lecanii RCEF 1005</name>
    <dbReference type="NCBI Taxonomy" id="1081108"/>
    <lineage>
        <taxon>Eukaryota</taxon>
        <taxon>Fungi</taxon>
        <taxon>Dikarya</taxon>
        <taxon>Ascomycota</taxon>
        <taxon>Pezizomycotina</taxon>
        <taxon>Sordariomycetes</taxon>
        <taxon>Hypocreomycetidae</taxon>
        <taxon>Hypocreales</taxon>
        <taxon>Cordycipitaceae</taxon>
        <taxon>Akanthomyces</taxon>
        <taxon>Cordyceps confragosa</taxon>
    </lineage>
</organism>
<comment type="caution">
    <text evidence="2">The sequence shown here is derived from an EMBL/GenBank/DDBJ whole genome shotgun (WGS) entry which is preliminary data.</text>
</comment>
<accession>A0A168FP61</accession>